<dbReference type="EMBL" id="BMAC01000622">
    <property type="protein sequence ID" value="GFQ00313.1"/>
    <property type="molecule type" value="Genomic_DNA"/>
</dbReference>
<evidence type="ECO:0000313" key="2">
    <source>
        <dbReference type="EMBL" id="GFQ00313.1"/>
    </source>
</evidence>
<dbReference type="AlphaFoldDB" id="A0A830CQ09"/>
<keyword evidence="3" id="KW-1185">Reference proteome</keyword>
<proteinExistence type="predicted"/>
<accession>A0A830CQ09</accession>
<keyword evidence="1" id="KW-0175">Coiled coil</keyword>
<gene>
    <name evidence="2" type="ORF">PHJA_002175300</name>
</gene>
<organism evidence="2 3">
    <name type="scientific">Phtheirospermum japonicum</name>
    <dbReference type="NCBI Taxonomy" id="374723"/>
    <lineage>
        <taxon>Eukaryota</taxon>
        <taxon>Viridiplantae</taxon>
        <taxon>Streptophyta</taxon>
        <taxon>Embryophyta</taxon>
        <taxon>Tracheophyta</taxon>
        <taxon>Spermatophyta</taxon>
        <taxon>Magnoliopsida</taxon>
        <taxon>eudicotyledons</taxon>
        <taxon>Gunneridae</taxon>
        <taxon>Pentapetalae</taxon>
        <taxon>asterids</taxon>
        <taxon>lamiids</taxon>
        <taxon>Lamiales</taxon>
        <taxon>Orobanchaceae</taxon>
        <taxon>Orobanchaceae incertae sedis</taxon>
        <taxon>Phtheirospermum</taxon>
    </lineage>
</organism>
<evidence type="ECO:0000256" key="1">
    <source>
        <dbReference type="SAM" id="Coils"/>
    </source>
</evidence>
<evidence type="ECO:0000313" key="3">
    <source>
        <dbReference type="Proteomes" id="UP000653305"/>
    </source>
</evidence>
<comment type="caution">
    <text evidence="2">The sequence shown here is derived from an EMBL/GenBank/DDBJ whole genome shotgun (WGS) entry which is preliminary data.</text>
</comment>
<sequence length="162" mass="18775">MFFRARAEFGNKQRNIKAGALRPRRTTIGKPTNRQQLCDRASALLEKLMQMRRQFQIYVKDSVLVKKGTDDLLSLEENERRFMDQMEHQVQNVEKEVDSLIEQLAVYEAPRRTPSSSPNGRHSGYSAAGETLTIGAGSVQSVLSWRMAVIEMVMTWRWWLER</sequence>
<feature type="coiled-coil region" evidence="1">
    <location>
        <begin position="34"/>
        <end position="103"/>
    </location>
</feature>
<dbReference type="Proteomes" id="UP000653305">
    <property type="component" value="Unassembled WGS sequence"/>
</dbReference>
<reference evidence="2" key="1">
    <citation type="submission" date="2020-07" db="EMBL/GenBank/DDBJ databases">
        <title>Ethylene signaling mediates host invasion by parasitic plants.</title>
        <authorList>
            <person name="Yoshida S."/>
        </authorList>
    </citation>
    <scope>NUCLEOTIDE SEQUENCE</scope>
    <source>
        <strain evidence="2">Okayama</strain>
    </source>
</reference>
<protein>
    <submittedName>
        <fullName evidence="2">Uncharacterized protein</fullName>
    </submittedName>
</protein>
<name>A0A830CQ09_9LAMI</name>